<evidence type="ECO:0000256" key="3">
    <source>
        <dbReference type="SAM" id="Phobius"/>
    </source>
</evidence>
<evidence type="ECO:0000313" key="4">
    <source>
        <dbReference type="EMBL" id="KDO52776.1"/>
    </source>
</evidence>
<dbReference type="PANTHER" id="PTHR11048">
    <property type="entry name" value="PRENYLTRANSFERASES"/>
    <property type="match status" value="1"/>
</dbReference>
<keyword evidence="5" id="KW-1185">Reference proteome</keyword>
<dbReference type="Proteomes" id="UP000027120">
    <property type="component" value="Unassembled WGS sequence"/>
</dbReference>
<dbReference type="PANTHER" id="PTHR11048:SF28">
    <property type="entry name" value="4-HYDROXYBENZOATE POLYPRENYLTRANSFERASE, MITOCHONDRIAL"/>
    <property type="match status" value="1"/>
</dbReference>
<evidence type="ECO:0000256" key="1">
    <source>
        <dbReference type="ARBA" id="ARBA00005985"/>
    </source>
</evidence>
<dbReference type="STRING" id="2711.A0A067EPF0"/>
<organism evidence="4 5">
    <name type="scientific">Citrus sinensis</name>
    <name type="common">Sweet orange</name>
    <name type="synonym">Citrus aurantium var. sinensis</name>
    <dbReference type="NCBI Taxonomy" id="2711"/>
    <lineage>
        <taxon>Eukaryota</taxon>
        <taxon>Viridiplantae</taxon>
        <taxon>Streptophyta</taxon>
        <taxon>Embryophyta</taxon>
        <taxon>Tracheophyta</taxon>
        <taxon>Spermatophyta</taxon>
        <taxon>Magnoliopsida</taxon>
        <taxon>eudicotyledons</taxon>
        <taxon>Gunneridae</taxon>
        <taxon>Pentapetalae</taxon>
        <taxon>rosids</taxon>
        <taxon>malvids</taxon>
        <taxon>Sapindales</taxon>
        <taxon>Rutaceae</taxon>
        <taxon>Aurantioideae</taxon>
        <taxon>Citrus</taxon>
    </lineage>
</organism>
<evidence type="ECO:0000256" key="2">
    <source>
        <dbReference type="ARBA" id="ARBA00022679"/>
    </source>
</evidence>
<keyword evidence="2" id="KW-0808">Transferase</keyword>
<name>A0A067EPF0_CITSI</name>
<proteinExistence type="inferred from homology"/>
<feature type="transmembrane region" description="Helical" evidence="3">
    <location>
        <begin position="45"/>
        <end position="64"/>
    </location>
</feature>
<keyword evidence="3" id="KW-1133">Transmembrane helix</keyword>
<keyword evidence="3" id="KW-0812">Transmembrane</keyword>
<feature type="non-terminal residue" evidence="4">
    <location>
        <position position="1"/>
    </location>
</feature>
<dbReference type="AlphaFoldDB" id="A0A067EPF0"/>
<dbReference type="Gene3D" id="1.20.120.1780">
    <property type="entry name" value="UbiA prenyltransferase"/>
    <property type="match status" value="1"/>
</dbReference>
<dbReference type="GO" id="GO:0016740">
    <property type="term" value="F:transferase activity"/>
    <property type="evidence" value="ECO:0007669"/>
    <property type="project" value="UniProtKB-KW"/>
</dbReference>
<gene>
    <name evidence="4" type="ORF">CISIN_1g0196261mg</name>
</gene>
<dbReference type="InterPro" id="IPR039653">
    <property type="entry name" value="Prenyltransferase"/>
</dbReference>
<accession>A0A067EPF0</accession>
<reference evidence="4 5" key="1">
    <citation type="submission" date="2014-04" db="EMBL/GenBank/DDBJ databases">
        <authorList>
            <consortium name="International Citrus Genome Consortium"/>
            <person name="Gmitter F."/>
            <person name="Chen C."/>
            <person name="Farmerie W."/>
            <person name="Harkins T."/>
            <person name="Desany B."/>
            <person name="Mohiuddin M."/>
            <person name="Kodira C."/>
            <person name="Borodovsky M."/>
            <person name="Lomsadze A."/>
            <person name="Burns P."/>
            <person name="Jenkins J."/>
            <person name="Prochnik S."/>
            <person name="Shu S."/>
            <person name="Chapman J."/>
            <person name="Pitluck S."/>
            <person name="Schmutz J."/>
            <person name="Rokhsar D."/>
        </authorList>
    </citation>
    <scope>NUCLEOTIDE SEQUENCE</scope>
</reference>
<keyword evidence="3" id="KW-0472">Membrane</keyword>
<evidence type="ECO:0000313" key="5">
    <source>
        <dbReference type="Proteomes" id="UP000027120"/>
    </source>
</evidence>
<comment type="similarity">
    <text evidence="1">Belongs to the UbiA prenyltransferase family.</text>
</comment>
<dbReference type="EMBL" id="KK785029">
    <property type="protein sequence ID" value="KDO52776.1"/>
    <property type="molecule type" value="Genomic_DNA"/>
</dbReference>
<sequence length="65" mass="6957">DKEDDLKVGVKSTALRFGDSSKEWTTGFGIACISSLALSGYNADIGIYLLLVVFCSSRLLSLVIV</sequence>
<protein>
    <submittedName>
        <fullName evidence="4">Uncharacterized protein</fullName>
    </submittedName>
</protein>